<sequence>MCGGSRESCRLMSSEVAHWVASFSPSASSLSRLPLSAGAAQVPRAMAGLQIDASFMPSSASARTCGKRNFEDLSDGGSDTTWMDMKESDVEIVKRIRILREGYMQHGGAWADHQLASGLLDARHLSCLRSHVLVLDEAPCGMELDSMEKERKWINWCQDKWEMPPCGSTS</sequence>
<dbReference type="EMBL" id="HBKN01004471">
    <property type="protein sequence ID" value="CAE2255674.1"/>
    <property type="molecule type" value="Transcribed_RNA"/>
</dbReference>
<dbReference type="AlphaFoldDB" id="A0A7S4MZB8"/>
<gene>
    <name evidence="1" type="ORF">GTHE00462_LOCUS3732</name>
</gene>
<organism evidence="1">
    <name type="scientific">Guillardia theta</name>
    <name type="common">Cryptophyte</name>
    <name type="synonym">Cryptomonas phi</name>
    <dbReference type="NCBI Taxonomy" id="55529"/>
    <lineage>
        <taxon>Eukaryota</taxon>
        <taxon>Cryptophyceae</taxon>
        <taxon>Pyrenomonadales</taxon>
        <taxon>Geminigeraceae</taxon>
        <taxon>Guillardia</taxon>
    </lineage>
</organism>
<reference evidence="1" key="1">
    <citation type="submission" date="2021-01" db="EMBL/GenBank/DDBJ databases">
        <authorList>
            <person name="Corre E."/>
            <person name="Pelletier E."/>
            <person name="Niang G."/>
            <person name="Scheremetjew M."/>
            <person name="Finn R."/>
            <person name="Kale V."/>
            <person name="Holt S."/>
            <person name="Cochrane G."/>
            <person name="Meng A."/>
            <person name="Brown T."/>
            <person name="Cohen L."/>
        </authorList>
    </citation>
    <scope>NUCLEOTIDE SEQUENCE</scope>
    <source>
        <strain evidence="1">CCMP 2712</strain>
    </source>
</reference>
<proteinExistence type="predicted"/>
<protein>
    <submittedName>
        <fullName evidence="1">Uncharacterized protein</fullName>
    </submittedName>
</protein>
<accession>A0A7S4MZB8</accession>
<name>A0A7S4MZB8_GUITH</name>
<evidence type="ECO:0000313" key="1">
    <source>
        <dbReference type="EMBL" id="CAE2255674.1"/>
    </source>
</evidence>